<evidence type="ECO:0000256" key="1">
    <source>
        <dbReference type="ARBA" id="ARBA00008558"/>
    </source>
</evidence>
<evidence type="ECO:0008006" key="5">
    <source>
        <dbReference type="Google" id="ProtNLM"/>
    </source>
</evidence>
<comment type="similarity">
    <text evidence="1">Belongs to the N-acylglucosamine 2-epimerase family.</text>
</comment>
<dbReference type="PATRIC" id="fig|1203610.3.peg.1813"/>
<evidence type="ECO:0000313" key="3">
    <source>
        <dbReference type="EMBL" id="KKB57957.1"/>
    </source>
</evidence>
<keyword evidence="2" id="KW-0413">Isomerase</keyword>
<dbReference type="InterPro" id="IPR012341">
    <property type="entry name" value="6hp_glycosidase-like_sf"/>
</dbReference>
<organism evidence="3 4">
    <name type="scientific">Parabacteroides gordonii MS-1 = DSM 23371</name>
    <dbReference type="NCBI Taxonomy" id="1203610"/>
    <lineage>
        <taxon>Bacteria</taxon>
        <taxon>Pseudomonadati</taxon>
        <taxon>Bacteroidota</taxon>
        <taxon>Bacteroidia</taxon>
        <taxon>Bacteroidales</taxon>
        <taxon>Tannerellaceae</taxon>
        <taxon>Parabacteroides</taxon>
    </lineage>
</organism>
<keyword evidence="4" id="KW-1185">Reference proteome</keyword>
<dbReference type="EMBL" id="AQHW01000011">
    <property type="protein sequence ID" value="KKB57957.1"/>
    <property type="molecule type" value="Genomic_DNA"/>
</dbReference>
<reference evidence="3 4" key="1">
    <citation type="submission" date="2013-04" db="EMBL/GenBank/DDBJ databases">
        <title>The Genome Sequence of Parabacteroides gordonii DSM 23371.</title>
        <authorList>
            <consortium name="The Broad Institute Genomics Platform"/>
            <person name="Earl A."/>
            <person name="Ward D."/>
            <person name="Feldgarden M."/>
            <person name="Gevers D."/>
            <person name="Martens E."/>
            <person name="Sakamoto M."/>
            <person name="Benno Y."/>
            <person name="Suzuki N."/>
            <person name="Matsunaga N."/>
            <person name="Koshihara K."/>
            <person name="Seki M."/>
            <person name="Komiya H."/>
            <person name="Walker B."/>
            <person name="Young S."/>
            <person name="Zeng Q."/>
            <person name="Gargeya S."/>
            <person name="Fitzgerald M."/>
            <person name="Haas B."/>
            <person name="Abouelleil A."/>
            <person name="Allen A.W."/>
            <person name="Alvarado L."/>
            <person name="Arachchi H.M."/>
            <person name="Berlin A.M."/>
            <person name="Chapman S.B."/>
            <person name="Gainer-Dewar J."/>
            <person name="Goldberg J."/>
            <person name="Griggs A."/>
            <person name="Gujja S."/>
            <person name="Hansen M."/>
            <person name="Howarth C."/>
            <person name="Imamovic A."/>
            <person name="Ireland A."/>
            <person name="Larimer J."/>
            <person name="McCowan C."/>
            <person name="Murphy C."/>
            <person name="Pearson M."/>
            <person name="Poon T.W."/>
            <person name="Priest M."/>
            <person name="Roberts A."/>
            <person name="Saif S."/>
            <person name="Shea T."/>
            <person name="Sisk P."/>
            <person name="Sykes S."/>
            <person name="Wortman J."/>
            <person name="Nusbaum C."/>
            <person name="Birren B."/>
        </authorList>
    </citation>
    <scope>NUCLEOTIDE SEQUENCE [LARGE SCALE GENOMIC DNA]</scope>
    <source>
        <strain evidence="3 4">MS-1</strain>
    </source>
</reference>
<dbReference type="Proteomes" id="UP000033035">
    <property type="component" value="Unassembled WGS sequence"/>
</dbReference>
<accession>A0A0F5JKI1</accession>
<dbReference type="FunFam" id="1.50.10.10:FF:000021">
    <property type="entry name" value="N-acylglucosamine 2-epimerase"/>
    <property type="match status" value="1"/>
</dbReference>
<gene>
    <name evidence="3" type="ORF">HMPREF1536_01766</name>
</gene>
<evidence type="ECO:0000313" key="4">
    <source>
        <dbReference type="Proteomes" id="UP000033035"/>
    </source>
</evidence>
<dbReference type="SUPFAM" id="SSF48208">
    <property type="entry name" value="Six-hairpin glycosidases"/>
    <property type="match status" value="1"/>
</dbReference>
<dbReference type="RefSeq" id="WP_028730086.1">
    <property type="nucleotide sequence ID" value="NZ_KE386765.1"/>
</dbReference>
<dbReference type="InterPro" id="IPR010819">
    <property type="entry name" value="AGE/CE"/>
</dbReference>
<dbReference type="Pfam" id="PF07221">
    <property type="entry name" value="GlcNAc_2-epim"/>
    <property type="match status" value="1"/>
</dbReference>
<evidence type="ECO:0000256" key="2">
    <source>
        <dbReference type="ARBA" id="ARBA00023235"/>
    </source>
</evidence>
<dbReference type="STRING" id="1203610.HMPREF1536_01766"/>
<proteinExistence type="inferred from homology"/>
<protein>
    <recommendedName>
        <fullName evidence="5">N-acylglucosamine 2-epimerase</fullName>
    </recommendedName>
</protein>
<comment type="caution">
    <text evidence="3">The sequence shown here is derived from an EMBL/GenBank/DDBJ whole genome shotgun (WGS) entry which is preliminary data.</text>
</comment>
<dbReference type="Gene3D" id="1.50.10.10">
    <property type="match status" value="1"/>
</dbReference>
<dbReference type="HOGENOM" id="CLU_046651_0_1_10"/>
<dbReference type="InterPro" id="IPR008928">
    <property type="entry name" value="6-hairpin_glycosidase_sf"/>
</dbReference>
<sequence>MDAKTNINQPADYLGYWGDVYKNDFLNDIMPFWLKYGIDKENGGYFTCLNRDGSLMDSNKSVWFQGRFAFILAYAYNNIEKREEWLQACKNGIDFIEKYCFDTDGRMFYEVTATGVPVRKRRYVFSETFAAIAMAQYSIASSDKSYAEKAVKLFKQVLHYKNTPGLLEPKFREGFIAKGHSLCMILIDTAARIREAIDDEVLNRQIDESISELRRDFMKPEFKTILETVGPNGEFIDSIPGRTINPGHSIETAWFILEEAKYRNWDPELKQMGLTILDWAWEWGWDKTYGGITYFRDCKNLPQQEYWHDMKFWWPQCEAIIATLYAYEATGDSKYLEMHQMINEYTYARFPDREYGEWYGYFHYDGTLSQPAKGNMYKGPFHIPRMLLKCNLLCKEILSK</sequence>
<dbReference type="GO" id="GO:0016853">
    <property type="term" value="F:isomerase activity"/>
    <property type="evidence" value="ECO:0007669"/>
    <property type="project" value="UniProtKB-KW"/>
</dbReference>
<dbReference type="PANTHER" id="PTHR15108">
    <property type="entry name" value="N-ACYLGLUCOSAMINE-2-EPIMERASE"/>
    <property type="match status" value="1"/>
</dbReference>
<dbReference type="GO" id="GO:0005975">
    <property type="term" value="P:carbohydrate metabolic process"/>
    <property type="evidence" value="ECO:0007669"/>
    <property type="project" value="InterPro"/>
</dbReference>
<name>A0A0F5JKI1_9BACT</name>
<dbReference type="AlphaFoldDB" id="A0A0F5JKI1"/>